<dbReference type="AlphaFoldDB" id="A0A1H2LD05"/>
<dbReference type="PANTHER" id="PTHR34294">
    <property type="entry name" value="TRANSCRIPTIONAL REGULATOR-RELATED"/>
    <property type="match status" value="1"/>
</dbReference>
<dbReference type="Proteomes" id="UP000214355">
    <property type="component" value="Chromosome I"/>
</dbReference>
<dbReference type="PANTHER" id="PTHR34294:SF1">
    <property type="entry name" value="TRANSCRIPTIONAL REGULATOR LSRR"/>
    <property type="match status" value="1"/>
</dbReference>
<sequence length="344" mass="38042">MYGGKHRSIVLPAVVFYYPVMNPLSSRDIQSLDAAKLYYSGLNQEQVAQRLHVSRPTVSKLLAHANAQGFIEVRVLDPREQDELLVAELQRRYHLLDAVLVSPARSGADAMRDALGRAGAHLVGSLVRDGDTIGLVPSRTMSTVADYLEPRPRRNVDVIQLSCGLSDPAPRPGRPSTLERFAAAFSARCYDLSAPTFLASVPLRTRVTQTPHVRRVLDAGVHARIAVYTVGDVRTNRELINASPLSLHEKEIIFSRSVGDICARFVDREGRICLPDLNNRTVGITLPQLRHKEQKILVAGGTEKADVVKAALEHGYVNRLVTDVHTARYIVGTNVPFKHERSKK</sequence>
<dbReference type="InterPro" id="IPR036388">
    <property type="entry name" value="WH-like_DNA-bd_sf"/>
</dbReference>
<reference evidence="7" key="1">
    <citation type="submission" date="2016-10" db="EMBL/GenBank/DDBJ databases">
        <authorList>
            <person name="Varghese N."/>
            <person name="Submissions S."/>
        </authorList>
    </citation>
    <scope>NUCLEOTIDE SEQUENCE [LARGE SCALE GENOMIC DNA]</scope>
    <source>
        <strain evidence="7">DSM 10002</strain>
    </source>
</reference>
<protein>
    <submittedName>
        <fullName evidence="6">Deoxyribonucleoside regulator</fullName>
    </submittedName>
</protein>
<evidence type="ECO:0000256" key="3">
    <source>
        <dbReference type="ARBA" id="ARBA00023125"/>
    </source>
</evidence>
<dbReference type="OrthoDB" id="186585at2"/>
<comment type="similarity">
    <text evidence="1">Belongs to the SorC transcriptional regulatory family.</text>
</comment>
<keyword evidence="4" id="KW-0804">Transcription</keyword>
<dbReference type="Gene3D" id="1.10.10.10">
    <property type="entry name" value="Winged helix-like DNA-binding domain superfamily/Winged helix DNA-binding domain"/>
    <property type="match status" value="1"/>
</dbReference>
<dbReference type="InterPro" id="IPR051054">
    <property type="entry name" value="SorC_transcr_regulators"/>
</dbReference>
<dbReference type="STRING" id="131112.SAMN04489737_0589"/>
<evidence type="ECO:0000259" key="5">
    <source>
        <dbReference type="Pfam" id="PF04198"/>
    </source>
</evidence>
<dbReference type="EMBL" id="LT629804">
    <property type="protein sequence ID" value="SDU78722.1"/>
    <property type="molecule type" value="Genomic_DNA"/>
</dbReference>
<accession>A0A1H2LD05</accession>
<dbReference type="GO" id="GO:0030246">
    <property type="term" value="F:carbohydrate binding"/>
    <property type="evidence" value="ECO:0007669"/>
    <property type="project" value="InterPro"/>
</dbReference>
<evidence type="ECO:0000256" key="4">
    <source>
        <dbReference type="ARBA" id="ARBA00023163"/>
    </source>
</evidence>
<dbReference type="SUPFAM" id="SSF46689">
    <property type="entry name" value="Homeodomain-like"/>
    <property type="match status" value="1"/>
</dbReference>
<dbReference type="GO" id="GO:0003677">
    <property type="term" value="F:DNA binding"/>
    <property type="evidence" value="ECO:0007669"/>
    <property type="project" value="UniProtKB-KW"/>
</dbReference>
<organism evidence="6 7">
    <name type="scientific">Arcanobacterium phocae</name>
    <dbReference type="NCBI Taxonomy" id="131112"/>
    <lineage>
        <taxon>Bacteria</taxon>
        <taxon>Bacillati</taxon>
        <taxon>Actinomycetota</taxon>
        <taxon>Actinomycetes</taxon>
        <taxon>Actinomycetales</taxon>
        <taxon>Actinomycetaceae</taxon>
        <taxon>Arcanobacterium</taxon>
    </lineage>
</organism>
<keyword evidence="2" id="KW-0805">Transcription regulation</keyword>
<evidence type="ECO:0000313" key="7">
    <source>
        <dbReference type="Proteomes" id="UP000214355"/>
    </source>
</evidence>
<gene>
    <name evidence="6" type="ORF">SAMN04489737_0589</name>
</gene>
<keyword evidence="7" id="KW-1185">Reference proteome</keyword>
<evidence type="ECO:0000313" key="6">
    <source>
        <dbReference type="EMBL" id="SDU78722.1"/>
    </source>
</evidence>
<dbReference type="InterPro" id="IPR037171">
    <property type="entry name" value="NagB/RpiA_transferase-like"/>
</dbReference>
<dbReference type="SUPFAM" id="SSF100950">
    <property type="entry name" value="NagB/RpiA/CoA transferase-like"/>
    <property type="match status" value="1"/>
</dbReference>
<dbReference type="InterPro" id="IPR009057">
    <property type="entry name" value="Homeodomain-like_sf"/>
</dbReference>
<dbReference type="Pfam" id="PF04198">
    <property type="entry name" value="Sugar-bind"/>
    <property type="match status" value="1"/>
</dbReference>
<proteinExistence type="inferred from homology"/>
<dbReference type="Gene3D" id="3.40.50.1360">
    <property type="match status" value="1"/>
</dbReference>
<feature type="domain" description="Sugar-binding" evidence="5">
    <location>
        <begin position="86"/>
        <end position="331"/>
    </location>
</feature>
<keyword evidence="3" id="KW-0238">DNA-binding</keyword>
<evidence type="ECO:0000256" key="1">
    <source>
        <dbReference type="ARBA" id="ARBA00010466"/>
    </source>
</evidence>
<dbReference type="InterPro" id="IPR007324">
    <property type="entry name" value="Sugar-bd_dom_put"/>
</dbReference>
<name>A0A1H2LD05_9ACTO</name>
<evidence type="ECO:0000256" key="2">
    <source>
        <dbReference type="ARBA" id="ARBA00023015"/>
    </source>
</evidence>
<dbReference type="Pfam" id="PF13384">
    <property type="entry name" value="HTH_23"/>
    <property type="match status" value="1"/>
</dbReference>